<dbReference type="EMBL" id="NKQK01000027">
    <property type="protein sequence ID" value="PSR87839.1"/>
    <property type="molecule type" value="Genomic_DNA"/>
</dbReference>
<reference evidence="1 2" key="1">
    <citation type="submission" date="2017-07" db="EMBL/GenBank/DDBJ databases">
        <title>An improved, manually edited Actinidia chinensis var. chinensis (kiwifruit) genome highlights the challenges associated with draft genomes and gene prediction in plants.</title>
        <authorList>
            <person name="Pilkington S."/>
            <person name="Crowhurst R."/>
            <person name="Hilario E."/>
            <person name="Nardozza S."/>
            <person name="Fraser L."/>
            <person name="Peng Y."/>
            <person name="Gunaseelan K."/>
            <person name="Simpson R."/>
            <person name="Tahir J."/>
            <person name="Deroles S."/>
            <person name="Templeton K."/>
            <person name="Luo Z."/>
            <person name="Davy M."/>
            <person name="Cheng C."/>
            <person name="Mcneilage M."/>
            <person name="Scaglione D."/>
            <person name="Liu Y."/>
            <person name="Zhang Q."/>
            <person name="Datson P."/>
            <person name="De Silva N."/>
            <person name="Gardiner S."/>
            <person name="Bassett H."/>
            <person name="Chagne D."/>
            <person name="Mccallum J."/>
            <person name="Dzierzon H."/>
            <person name="Deng C."/>
            <person name="Wang Y.-Y."/>
            <person name="Barron N."/>
            <person name="Manako K."/>
            <person name="Bowen J."/>
            <person name="Foster T."/>
            <person name="Erridge Z."/>
            <person name="Tiffin H."/>
            <person name="Waite C."/>
            <person name="Davies K."/>
            <person name="Grierson E."/>
            <person name="Laing W."/>
            <person name="Kirk R."/>
            <person name="Chen X."/>
            <person name="Wood M."/>
            <person name="Montefiori M."/>
            <person name="Brummell D."/>
            <person name="Schwinn K."/>
            <person name="Catanach A."/>
            <person name="Fullerton C."/>
            <person name="Li D."/>
            <person name="Meiyalaghan S."/>
            <person name="Nieuwenhuizen N."/>
            <person name="Read N."/>
            <person name="Prakash R."/>
            <person name="Hunter D."/>
            <person name="Zhang H."/>
            <person name="Mckenzie M."/>
            <person name="Knabel M."/>
            <person name="Harris A."/>
            <person name="Allan A."/>
            <person name="Chen A."/>
            <person name="Janssen B."/>
            <person name="Plunkett B."/>
            <person name="Dwamena C."/>
            <person name="Voogd C."/>
            <person name="Leif D."/>
            <person name="Lafferty D."/>
            <person name="Souleyre E."/>
            <person name="Varkonyi-Gasic E."/>
            <person name="Gambi F."/>
            <person name="Hanley J."/>
            <person name="Yao J.-L."/>
            <person name="Cheung J."/>
            <person name="David K."/>
            <person name="Warren B."/>
            <person name="Marsh K."/>
            <person name="Snowden K."/>
            <person name="Lin-Wang K."/>
            <person name="Brian L."/>
            <person name="Martinez-Sanchez M."/>
            <person name="Wang M."/>
            <person name="Ileperuma N."/>
            <person name="Macnee N."/>
            <person name="Campin R."/>
            <person name="Mcatee P."/>
            <person name="Drummond R."/>
            <person name="Espley R."/>
            <person name="Ireland H."/>
            <person name="Wu R."/>
            <person name="Atkinson R."/>
            <person name="Karunairetnam S."/>
            <person name="Bulley S."/>
            <person name="Chunkath S."/>
            <person name="Hanley Z."/>
            <person name="Storey R."/>
            <person name="Thrimawithana A."/>
            <person name="Thomson S."/>
            <person name="David C."/>
            <person name="Testolin R."/>
        </authorList>
    </citation>
    <scope>NUCLEOTIDE SEQUENCE [LARGE SCALE GENOMIC DNA]</scope>
    <source>
        <strain evidence="2">cv. Red5</strain>
        <tissue evidence="1">Young leaf</tissue>
    </source>
</reference>
<dbReference type="Gramene" id="PSR87839">
    <property type="protein sequence ID" value="PSR87839"/>
    <property type="gene ID" value="CEY00_Acc30868"/>
</dbReference>
<dbReference type="Proteomes" id="UP000241394">
    <property type="component" value="Chromosome LG27"/>
</dbReference>
<evidence type="ECO:0000313" key="2">
    <source>
        <dbReference type="Proteomes" id="UP000241394"/>
    </source>
</evidence>
<proteinExistence type="predicted"/>
<dbReference type="InParanoid" id="A0A2R6PA02"/>
<comment type="caution">
    <text evidence="1">The sequence shown here is derived from an EMBL/GenBank/DDBJ whole genome shotgun (WGS) entry which is preliminary data.</text>
</comment>
<dbReference type="PANTHER" id="PTHR33702">
    <property type="entry name" value="BNAA09G40010D PROTEIN"/>
    <property type="match status" value="1"/>
</dbReference>
<dbReference type="OrthoDB" id="764584at2759"/>
<keyword evidence="2" id="KW-1185">Reference proteome</keyword>
<accession>A0A2R6PA02</accession>
<gene>
    <name evidence="1" type="ORF">CEY00_Acc30868</name>
</gene>
<dbReference type="STRING" id="1590841.A0A2R6PA02"/>
<protein>
    <submittedName>
        <fullName evidence="1">Uncharacterized protein</fullName>
    </submittedName>
</protein>
<evidence type="ECO:0000313" key="1">
    <source>
        <dbReference type="EMBL" id="PSR87839.1"/>
    </source>
</evidence>
<dbReference type="AlphaFoldDB" id="A0A2R6PA02"/>
<name>A0A2R6PA02_ACTCC</name>
<dbReference type="OMA" id="SPHRQWR"/>
<organism evidence="1 2">
    <name type="scientific">Actinidia chinensis var. chinensis</name>
    <name type="common">Chinese soft-hair kiwi</name>
    <dbReference type="NCBI Taxonomy" id="1590841"/>
    <lineage>
        <taxon>Eukaryota</taxon>
        <taxon>Viridiplantae</taxon>
        <taxon>Streptophyta</taxon>
        <taxon>Embryophyta</taxon>
        <taxon>Tracheophyta</taxon>
        <taxon>Spermatophyta</taxon>
        <taxon>Magnoliopsida</taxon>
        <taxon>eudicotyledons</taxon>
        <taxon>Gunneridae</taxon>
        <taxon>Pentapetalae</taxon>
        <taxon>asterids</taxon>
        <taxon>Ericales</taxon>
        <taxon>Actinidiaceae</taxon>
        <taxon>Actinidia</taxon>
    </lineage>
</organism>
<reference evidence="2" key="2">
    <citation type="journal article" date="2018" name="BMC Genomics">
        <title>A manually annotated Actinidia chinensis var. chinensis (kiwifruit) genome highlights the challenges associated with draft genomes and gene prediction in plants.</title>
        <authorList>
            <person name="Pilkington S.M."/>
            <person name="Crowhurst R."/>
            <person name="Hilario E."/>
            <person name="Nardozza S."/>
            <person name="Fraser L."/>
            <person name="Peng Y."/>
            <person name="Gunaseelan K."/>
            <person name="Simpson R."/>
            <person name="Tahir J."/>
            <person name="Deroles S.C."/>
            <person name="Templeton K."/>
            <person name="Luo Z."/>
            <person name="Davy M."/>
            <person name="Cheng C."/>
            <person name="McNeilage M."/>
            <person name="Scaglione D."/>
            <person name="Liu Y."/>
            <person name="Zhang Q."/>
            <person name="Datson P."/>
            <person name="De Silva N."/>
            <person name="Gardiner S.E."/>
            <person name="Bassett H."/>
            <person name="Chagne D."/>
            <person name="McCallum J."/>
            <person name="Dzierzon H."/>
            <person name="Deng C."/>
            <person name="Wang Y.Y."/>
            <person name="Barron L."/>
            <person name="Manako K."/>
            <person name="Bowen J."/>
            <person name="Foster T.M."/>
            <person name="Erridge Z.A."/>
            <person name="Tiffin H."/>
            <person name="Waite C.N."/>
            <person name="Davies K.M."/>
            <person name="Grierson E.P."/>
            <person name="Laing W.A."/>
            <person name="Kirk R."/>
            <person name="Chen X."/>
            <person name="Wood M."/>
            <person name="Montefiori M."/>
            <person name="Brummell D.A."/>
            <person name="Schwinn K.E."/>
            <person name="Catanach A."/>
            <person name="Fullerton C."/>
            <person name="Li D."/>
            <person name="Meiyalaghan S."/>
            <person name="Nieuwenhuizen N."/>
            <person name="Read N."/>
            <person name="Prakash R."/>
            <person name="Hunter D."/>
            <person name="Zhang H."/>
            <person name="McKenzie M."/>
            <person name="Knabel M."/>
            <person name="Harris A."/>
            <person name="Allan A.C."/>
            <person name="Gleave A."/>
            <person name="Chen A."/>
            <person name="Janssen B.J."/>
            <person name="Plunkett B."/>
            <person name="Ampomah-Dwamena C."/>
            <person name="Voogd C."/>
            <person name="Leif D."/>
            <person name="Lafferty D."/>
            <person name="Souleyre E.J.F."/>
            <person name="Varkonyi-Gasic E."/>
            <person name="Gambi F."/>
            <person name="Hanley J."/>
            <person name="Yao J.L."/>
            <person name="Cheung J."/>
            <person name="David K.M."/>
            <person name="Warren B."/>
            <person name="Marsh K."/>
            <person name="Snowden K.C."/>
            <person name="Lin-Wang K."/>
            <person name="Brian L."/>
            <person name="Martinez-Sanchez M."/>
            <person name="Wang M."/>
            <person name="Ileperuma N."/>
            <person name="Macnee N."/>
            <person name="Campin R."/>
            <person name="McAtee P."/>
            <person name="Drummond R.S.M."/>
            <person name="Espley R.V."/>
            <person name="Ireland H.S."/>
            <person name="Wu R."/>
            <person name="Atkinson R.G."/>
            <person name="Karunairetnam S."/>
            <person name="Bulley S."/>
            <person name="Chunkath S."/>
            <person name="Hanley Z."/>
            <person name="Storey R."/>
            <person name="Thrimawithana A.H."/>
            <person name="Thomson S."/>
            <person name="David C."/>
            <person name="Testolin R."/>
            <person name="Huang H."/>
            <person name="Hellens R.P."/>
            <person name="Schaffer R.J."/>
        </authorList>
    </citation>
    <scope>NUCLEOTIDE SEQUENCE [LARGE SCALE GENOMIC DNA]</scope>
    <source>
        <strain evidence="2">cv. Red5</strain>
    </source>
</reference>
<sequence>MDTLCSPFNGSTKGQWNRRHYRRLDGKSSTRNKKKIKIIRLGGRSRRFWRIKVVPKFYFMKIASPLKLWKKLKNAYINMMLSFAGNVSSLSNNGGDFFHVKPISEINHHRVPAVACAKKEEFERKMVLEIFKALMASKELGNTIK</sequence>
<dbReference type="PANTHER" id="PTHR33702:SF16">
    <property type="match status" value="1"/>
</dbReference>